<dbReference type="AlphaFoldDB" id="A0A1W1VPA6"/>
<feature type="transmembrane region" description="Helical" evidence="9">
    <location>
        <begin position="12"/>
        <end position="34"/>
    </location>
</feature>
<comment type="similarity">
    <text evidence="8">Belongs to the NhaC Na(+)/H(+) (TC 2.A.35) antiporter family.</text>
</comment>
<evidence type="ECO:0000256" key="7">
    <source>
        <dbReference type="ARBA" id="ARBA00023136"/>
    </source>
</evidence>
<dbReference type="PANTHER" id="PTHR33451:SF3">
    <property type="entry name" value="MALATE-2H(+)_NA(+)-LACTATE ANTIPORTER"/>
    <property type="match status" value="1"/>
</dbReference>
<dbReference type="Pfam" id="PF03553">
    <property type="entry name" value="Na_H_antiporter"/>
    <property type="match status" value="1"/>
</dbReference>
<evidence type="ECO:0000259" key="10">
    <source>
        <dbReference type="Pfam" id="PF03553"/>
    </source>
</evidence>
<keyword evidence="2" id="KW-0813">Transport</keyword>
<keyword evidence="6 9" id="KW-1133">Transmembrane helix</keyword>
<evidence type="ECO:0000256" key="2">
    <source>
        <dbReference type="ARBA" id="ARBA00022448"/>
    </source>
</evidence>
<organism evidence="11 12">
    <name type="scientific">Desulfonispora thiosulfatigenes DSM 11270</name>
    <dbReference type="NCBI Taxonomy" id="656914"/>
    <lineage>
        <taxon>Bacteria</taxon>
        <taxon>Bacillati</taxon>
        <taxon>Bacillota</taxon>
        <taxon>Clostridia</taxon>
        <taxon>Eubacteriales</taxon>
        <taxon>Peptococcaceae</taxon>
        <taxon>Desulfonispora</taxon>
    </lineage>
</organism>
<dbReference type="EMBL" id="FWWT01000022">
    <property type="protein sequence ID" value="SMB95156.1"/>
    <property type="molecule type" value="Genomic_DNA"/>
</dbReference>
<dbReference type="RefSeq" id="WP_084054146.1">
    <property type="nucleotide sequence ID" value="NZ_FWWT01000022.1"/>
</dbReference>
<feature type="transmembrane region" description="Helical" evidence="9">
    <location>
        <begin position="315"/>
        <end position="333"/>
    </location>
</feature>
<feature type="transmembrane region" description="Helical" evidence="9">
    <location>
        <begin position="195"/>
        <end position="218"/>
    </location>
</feature>
<feature type="transmembrane region" description="Helical" evidence="9">
    <location>
        <begin position="107"/>
        <end position="127"/>
    </location>
</feature>
<feature type="transmembrane region" description="Helical" evidence="9">
    <location>
        <begin position="264"/>
        <end position="282"/>
    </location>
</feature>
<evidence type="ECO:0000256" key="6">
    <source>
        <dbReference type="ARBA" id="ARBA00022989"/>
    </source>
</evidence>
<dbReference type="STRING" id="656914.SAMN00017405_0342"/>
<dbReference type="InterPro" id="IPR018461">
    <property type="entry name" value="Na/H_Antiport_NhaC-like_C"/>
</dbReference>
<feature type="transmembrane region" description="Helical" evidence="9">
    <location>
        <begin position="78"/>
        <end position="101"/>
    </location>
</feature>
<keyword evidence="7 9" id="KW-0472">Membrane</keyword>
<keyword evidence="3" id="KW-0050">Antiport</keyword>
<dbReference type="GO" id="GO:0005886">
    <property type="term" value="C:plasma membrane"/>
    <property type="evidence" value="ECO:0007669"/>
    <property type="project" value="UniProtKB-SubCell"/>
</dbReference>
<feature type="domain" description="Na+/H+ antiporter NhaC-like C-terminal" evidence="10">
    <location>
        <begin position="163"/>
        <end position="455"/>
    </location>
</feature>
<keyword evidence="12" id="KW-1185">Reference proteome</keyword>
<dbReference type="InterPro" id="IPR004770">
    <property type="entry name" value="Na/H_antiport_NhaC"/>
</dbReference>
<evidence type="ECO:0000313" key="11">
    <source>
        <dbReference type="EMBL" id="SMB95156.1"/>
    </source>
</evidence>
<protein>
    <submittedName>
        <fullName evidence="11">Transporter, NhaC family</fullName>
    </submittedName>
</protein>
<evidence type="ECO:0000256" key="4">
    <source>
        <dbReference type="ARBA" id="ARBA00022475"/>
    </source>
</evidence>
<reference evidence="11 12" key="1">
    <citation type="submission" date="2017-04" db="EMBL/GenBank/DDBJ databases">
        <authorList>
            <person name="Afonso C.L."/>
            <person name="Miller P.J."/>
            <person name="Scott M.A."/>
            <person name="Spackman E."/>
            <person name="Goraichik I."/>
            <person name="Dimitrov K.M."/>
            <person name="Suarez D.L."/>
            <person name="Swayne D.E."/>
        </authorList>
    </citation>
    <scope>NUCLEOTIDE SEQUENCE [LARGE SCALE GENOMIC DNA]</scope>
    <source>
        <strain evidence="11 12">DSM 11270</strain>
    </source>
</reference>
<feature type="transmembrane region" description="Helical" evidence="9">
    <location>
        <begin position="238"/>
        <end position="257"/>
    </location>
</feature>
<keyword evidence="5 9" id="KW-0812">Transmembrane</keyword>
<gene>
    <name evidence="11" type="ORF">SAMN00017405_0342</name>
</gene>
<proteinExistence type="inferred from homology"/>
<accession>A0A1W1VPA6</accession>
<dbReference type="InterPro" id="IPR052180">
    <property type="entry name" value="NhaC_Na-H+_Antiporter"/>
</dbReference>
<evidence type="ECO:0000256" key="8">
    <source>
        <dbReference type="ARBA" id="ARBA00038435"/>
    </source>
</evidence>
<dbReference type="Proteomes" id="UP000192731">
    <property type="component" value="Unassembled WGS sequence"/>
</dbReference>
<sequence length="465" mass="49610">MTDANKNIKQISFLKALIPIVFLIVALISTLKFFDGDPHMAIFASTIVAGLVAKSAGHSWKSLEQGIVDTFSKTTQSILIFCIIGIVISTWILAGIVPAMIFYGLKIIAPSIFLITSCLICAIVALATGSSWTTVGTVGIAIIGMGQGFDIPLPIVAGSIISGAYFGDKLSPLSDTTNLASAMAEVNLFDHIKHLLYTSIPSLMIALTIYGVLGIKYGNASLDTGSIDLLLTNLSSQFYISPVLLIPPVLIIAIVIMRIPAIPGLVGGVILGSLFAFVFQGSDMTTIIRVAHYGYVSNTGIESVDSLLTNGGLNGMMWALSLVFASLSFAGIMETSGMINAIAEKILVYAKRTGSLILATVLTCFSINIMTGDQYLSIIFTGKMYKKSYTLKGLHTKNLSRTLEDAGTLSSPLVPWNACAVFMATTLGVSTMAYLPFVFFNLFSPIIAVIFGYLNIAIEQKDQDI</sequence>
<evidence type="ECO:0000313" key="12">
    <source>
        <dbReference type="Proteomes" id="UP000192731"/>
    </source>
</evidence>
<comment type="subcellular location">
    <subcellularLocation>
        <location evidence="1">Cell membrane</location>
        <topology evidence="1">Multi-pass membrane protein</topology>
    </subcellularLocation>
</comment>
<evidence type="ECO:0000256" key="5">
    <source>
        <dbReference type="ARBA" id="ARBA00022692"/>
    </source>
</evidence>
<evidence type="ECO:0000256" key="9">
    <source>
        <dbReference type="SAM" id="Phobius"/>
    </source>
</evidence>
<dbReference type="OrthoDB" id="9762978at2"/>
<evidence type="ECO:0000256" key="1">
    <source>
        <dbReference type="ARBA" id="ARBA00004651"/>
    </source>
</evidence>
<dbReference type="PANTHER" id="PTHR33451">
    <property type="entry name" value="MALATE-2H(+)/NA(+)-LACTATE ANTIPORTER"/>
    <property type="match status" value="1"/>
</dbReference>
<keyword evidence="4" id="KW-1003">Cell membrane</keyword>
<feature type="transmembrane region" description="Helical" evidence="9">
    <location>
        <begin position="433"/>
        <end position="456"/>
    </location>
</feature>
<evidence type="ECO:0000256" key="3">
    <source>
        <dbReference type="ARBA" id="ARBA00022449"/>
    </source>
</evidence>
<dbReference type="NCBIfam" id="TIGR00931">
    <property type="entry name" value="antiport_nhaC"/>
    <property type="match status" value="1"/>
</dbReference>
<name>A0A1W1VPA6_DESTI</name>
<feature type="transmembrane region" description="Helical" evidence="9">
    <location>
        <begin position="354"/>
        <end position="371"/>
    </location>
</feature>
<dbReference type="GO" id="GO:0015297">
    <property type="term" value="F:antiporter activity"/>
    <property type="evidence" value="ECO:0007669"/>
    <property type="project" value="UniProtKB-KW"/>
</dbReference>